<reference evidence="1 2" key="1">
    <citation type="submission" date="2017-08" db="EMBL/GenBank/DDBJ databases">
        <title>Infants hospitalized years apart are colonized by the same room-sourced microbial strains.</title>
        <authorList>
            <person name="Brooks B."/>
            <person name="Olm M.R."/>
            <person name="Firek B.A."/>
            <person name="Baker R."/>
            <person name="Thomas B.C."/>
            <person name="Morowitz M.J."/>
            <person name="Banfield J.F."/>
        </authorList>
    </citation>
    <scope>NUCLEOTIDE SEQUENCE [LARGE SCALE GENOMIC DNA]</scope>
    <source>
        <strain evidence="1">S2_005_003_R2_41</strain>
    </source>
</reference>
<sequence>MLFSHILKSPGHTSKKEHVLRSSPLLRDDELFSGTYKDLSAARSAAPRGARLDAGALSNAWTLYRHEIHSWDYPALYWLADALKTSGHRIFDLGGQFGAKYYAYGQHLTYPASLSWTVCDAPEIVAVGEKVARQRMAPAHLSFCIEKSQASAADVLLVSGVLQYLPNTLEEILAQMPTKPQRVLINVTAVHPRTTIFTLSTIGCAVRPYRIQRQDGLLEVLARSGYRIRDVWRNEGKQVVIPFVNDSKDAYFFGCCADLI</sequence>
<accession>A0A2W5QLR5</accession>
<proteinExistence type="predicted"/>
<dbReference type="Gene3D" id="3.40.50.150">
    <property type="entry name" value="Vaccinia Virus protein VP39"/>
    <property type="match status" value="1"/>
</dbReference>
<organism evidence="1 2">
    <name type="scientific">Variovorax paradoxus</name>
    <dbReference type="NCBI Taxonomy" id="34073"/>
    <lineage>
        <taxon>Bacteria</taxon>
        <taxon>Pseudomonadati</taxon>
        <taxon>Pseudomonadota</taxon>
        <taxon>Betaproteobacteria</taxon>
        <taxon>Burkholderiales</taxon>
        <taxon>Comamonadaceae</taxon>
        <taxon>Variovorax</taxon>
    </lineage>
</organism>
<evidence type="ECO:0000313" key="2">
    <source>
        <dbReference type="Proteomes" id="UP000249135"/>
    </source>
</evidence>
<comment type="caution">
    <text evidence="1">The sequence shown here is derived from an EMBL/GenBank/DDBJ whole genome shotgun (WGS) entry which is preliminary data.</text>
</comment>
<keyword evidence="1" id="KW-0808">Transferase</keyword>
<dbReference type="GO" id="GO:0032259">
    <property type="term" value="P:methylation"/>
    <property type="evidence" value="ECO:0007669"/>
    <property type="project" value="UniProtKB-KW"/>
</dbReference>
<dbReference type="AlphaFoldDB" id="A0A2W5QLR5"/>
<name>A0A2W5QLR5_VARPD</name>
<evidence type="ECO:0000313" key="1">
    <source>
        <dbReference type="EMBL" id="PZQ78182.1"/>
    </source>
</evidence>
<dbReference type="NCBIfam" id="TIGR04325">
    <property type="entry name" value="MTase_LIC12133"/>
    <property type="match status" value="1"/>
</dbReference>
<dbReference type="InterPro" id="IPR027612">
    <property type="entry name" value="Put_MTase_LIC12133"/>
</dbReference>
<dbReference type="EMBL" id="QFPP01000004">
    <property type="protein sequence ID" value="PZQ78182.1"/>
    <property type="molecule type" value="Genomic_DNA"/>
</dbReference>
<protein>
    <submittedName>
        <fullName evidence="1">Methyltransferase, TIGR04325 family</fullName>
    </submittedName>
</protein>
<keyword evidence="1" id="KW-0489">Methyltransferase</keyword>
<dbReference type="InterPro" id="IPR029063">
    <property type="entry name" value="SAM-dependent_MTases_sf"/>
</dbReference>
<dbReference type="Proteomes" id="UP000249135">
    <property type="component" value="Unassembled WGS sequence"/>
</dbReference>
<gene>
    <name evidence="1" type="ORF">DI563_01145</name>
</gene>
<dbReference type="GO" id="GO:0008168">
    <property type="term" value="F:methyltransferase activity"/>
    <property type="evidence" value="ECO:0007669"/>
    <property type="project" value="UniProtKB-KW"/>
</dbReference>